<dbReference type="OrthoDB" id="2866996at2759"/>
<proteinExistence type="predicted"/>
<gene>
    <name evidence="2" type="ORF">Rsub_02852</name>
</gene>
<accession>A0A2V0NSP3</accession>
<dbReference type="InterPro" id="IPR050410">
    <property type="entry name" value="CCR4/nocturin_mRNA_transcr"/>
</dbReference>
<evidence type="ECO:0000313" key="2">
    <source>
        <dbReference type="EMBL" id="GBF89682.1"/>
    </source>
</evidence>
<evidence type="ECO:0000256" key="1">
    <source>
        <dbReference type="SAM" id="MobiDB-lite"/>
    </source>
</evidence>
<organism evidence="2 3">
    <name type="scientific">Raphidocelis subcapitata</name>
    <dbReference type="NCBI Taxonomy" id="307507"/>
    <lineage>
        <taxon>Eukaryota</taxon>
        <taxon>Viridiplantae</taxon>
        <taxon>Chlorophyta</taxon>
        <taxon>core chlorophytes</taxon>
        <taxon>Chlorophyceae</taxon>
        <taxon>CS clade</taxon>
        <taxon>Sphaeropleales</taxon>
        <taxon>Selenastraceae</taxon>
        <taxon>Raphidocelis</taxon>
    </lineage>
</organism>
<dbReference type="GO" id="GO:0000175">
    <property type="term" value="F:3'-5'-RNA exonuclease activity"/>
    <property type="evidence" value="ECO:0007669"/>
    <property type="project" value="TreeGrafter"/>
</dbReference>
<feature type="compositionally biased region" description="Basic residues" evidence="1">
    <location>
        <begin position="301"/>
        <end position="314"/>
    </location>
</feature>
<feature type="compositionally biased region" description="Gly residues" evidence="1">
    <location>
        <begin position="279"/>
        <end position="295"/>
    </location>
</feature>
<dbReference type="STRING" id="307507.A0A2V0NSP3"/>
<dbReference type="InterPro" id="IPR036691">
    <property type="entry name" value="Endo/exonu/phosph_ase_sf"/>
</dbReference>
<dbReference type="Gene3D" id="3.60.10.10">
    <property type="entry name" value="Endonuclease/exonuclease/phosphatase"/>
    <property type="match status" value="1"/>
</dbReference>
<protein>
    <submittedName>
        <fullName evidence="2">Uncharacterized protein</fullName>
    </submittedName>
</protein>
<feature type="region of interest" description="Disordered" evidence="1">
    <location>
        <begin position="248"/>
        <end position="314"/>
    </location>
</feature>
<dbReference type="Proteomes" id="UP000247498">
    <property type="component" value="Unassembled WGS sequence"/>
</dbReference>
<dbReference type="AlphaFoldDB" id="A0A2V0NSP3"/>
<keyword evidence="3" id="KW-1185">Reference proteome</keyword>
<dbReference type="PANTHER" id="PTHR12121:SF100">
    <property type="entry name" value="POLY(A)-SPECIFIC RIBONUCLEASE"/>
    <property type="match status" value="1"/>
</dbReference>
<comment type="caution">
    <text evidence="2">The sequence shown here is derived from an EMBL/GenBank/DDBJ whole genome shotgun (WGS) entry which is preliminary data.</text>
</comment>
<sequence length="428" mass="43585">MQAPPAAVAVDAAASPAAAAAGRAWRPVASAAARRAAPGAAAFRAEVERPVFEQQLCPWLAPEFESVFQPRRVPAGHAGPEDGCSFHVRRAAFEVLAPFHLRFSDVAPRTLPRAGPGGGGAGGGSAAVAPPGGAAAAPLVRVVDRRDEGAVGALLRHRATGRRLLAASTHLFWDPNYPDVKLVHAAALCRGVAEFLDAQCGPGAAGRVPVVIGGDFNTLPGKWASDQYDRVPAGGCLVSGAYQLLTRGSVGPDHPDHPIRRSCAGEQRAAAAAGREDGGSSGSGSGSSSGSGGDEGSPSRRPGRHAGRRRRRRCALGRHAFDSSGLRLESMHVRALGAEPPLTTRTATFDGTLDYLFLSAGDWEVAAVLSMPYAAGGGPGGGARPPSSVPVGAFGAAPNAVWPSDHLAVGAELVLLPEGQSEQSAAAQ</sequence>
<dbReference type="PANTHER" id="PTHR12121">
    <property type="entry name" value="CARBON CATABOLITE REPRESSOR PROTEIN 4"/>
    <property type="match status" value="1"/>
</dbReference>
<dbReference type="SUPFAM" id="SSF56219">
    <property type="entry name" value="DNase I-like"/>
    <property type="match status" value="1"/>
</dbReference>
<reference evidence="2 3" key="1">
    <citation type="journal article" date="2018" name="Sci. Rep.">
        <title>Raphidocelis subcapitata (=Pseudokirchneriella subcapitata) provides an insight into genome evolution and environmental adaptations in the Sphaeropleales.</title>
        <authorList>
            <person name="Suzuki S."/>
            <person name="Yamaguchi H."/>
            <person name="Nakajima N."/>
            <person name="Kawachi M."/>
        </authorList>
    </citation>
    <scope>NUCLEOTIDE SEQUENCE [LARGE SCALE GENOMIC DNA]</scope>
    <source>
        <strain evidence="2 3">NIES-35</strain>
    </source>
</reference>
<evidence type="ECO:0000313" key="3">
    <source>
        <dbReference type="Proteomes" id="UP000247498"/>
    </source>
</evidence>
<name>A0A2V0NSP3_9CHLO</name>
<dbReference type="EMBL" id="BDRX01000012">
    <property type="protein sequence ID" value="GBF89682.1"/>
    <property type="molecule type" value="Genomic_DNA"/>
</dbReference>
<dbReference type="InParanoid" id="A0A2V0NSP3"/>